<gene>
    <name evidence="10" type="ORF">IMG5_159650</name>
</gene>
<dbReference type="STRING" id="857967.G0QZT3"/>
<evidence type="ECO:0000256" key="9">
    <source>
        <dbReference type="SAM" id="SignalP"/>
    </source>
</evidence>
<dbReference type="PRINTS" id="PR00603">
    <property type="entry name" value="CYTOCHROMEC1"/>
</dbReference>
<dbReference type="Proteomes" id="UP000008983">
    <property type="component" value="Unassembled WGS sequence"/>
</dbReference>
<dbReference type="GO" id="GO:0016020">
    <property type="term" value="C:membrane"/>
    <property type="evidence" value="ECO:0007669"/>
    <property type="project" value="UniProtKB-SubCell"/>
</dbReference>
<evidence type="ECO:0000256" key="7">
    <source>
        <dbReference type="ARBA" id="ARBA00023136"/>
    </source>
</evidence>
<feature type="binding site" description="covalent" evidence="8">
    <location>
        <position position="85"/>
    </location>
    <ligand>
        <name>heme c</name>
        <dbReference type="ChEBI" id="CHEBI:61717"/>
    </ligand>
</feature>
<dbReference type="InterPro" id="IPR002326">
    <property type="entry name" value="Cyt_c1"/>
</dbReference>
<comment type="cofactor">
    <cofactor evidence="8">
        <name>heme c</name>
        <dbReference type="ChEBI" id="CHEBI:61717"/>
    </cofactor>
    <text evidence="8">Binds 1 heme c group covalently per subunit.</text>
</comment>
<protein>
    <recommendedName>
        <fullName evidence="12">Cytochrome c1</fullName>
    </recommendedName>
</protein>
<comment type="subcellular location">
    <subcellularLocation>
        <location evidence="1">Membrane</location>
    </subcellularLocation>
</comment>
<dbReference type="PANTHER" id="PTHR10266">
    <property type="entry name" value="CYTOCHROME C1"/>
    <property type="match status" value="1"/>
</dbReference>
<proteinExistence type="predicted"/>
<dbReference type="Pfam" id="PF02167">
    <property type="entry name" value="Cytochrom_C1"/>
    <property type="match status" value="1"/>
</dbReference>
<evidence type="ECO:0000256" key="4">
    <source>
        <dbReference type="ARBA" id="ARBA00022723"/>
    </source>
</evidence>
<evidence type="ECO:0000256" key="2">
    <source>
        <dbReference type="ARBA" id="ARBA00022617"/>
    </source>
</evidence>
<dbReference type="OrthoDB" id="296586at2759"/>
<dbReference type="PANTHER" id="PTHR10266:SF3">
    <property type="entry name" value="CYTOCHROME C1, HEME PROTEIN, MITOCHONDRIAL"/>
    <property type="match status" value="1"/>
</dbReference>
<keyword evidence="7" id="KW-0472">Membrane</keyword>
<dbReference type="OMA" id="QLHDGMI"/>
<dbReference type="Gene3D" id="1.10.760.10">
    <property type="entry name" value="Cytochrome c-like domain"/>
    <property type="match status" value="1"/>
</dbReference>
<evidence type="ECO:0000313" key="10">
    <source>
        <dbReference type="EMBL" id="EGR29271.1"/>
    </source>
</evidence>
<dbReference type="GeneID" id="14905377"/>
<name>G0QZT3_ICHMU</name>
<dbReference type="GO" id="GO:0009055">
    <property type="term" value="F:electron transfer activity"/>
    <property type="evidence" value="ECO:0007669"/>
    <property type="project" value="InterPro"/>
</dbReference>
<evidence type="ECO:0000313" key="11">
    <source>
        <dbReference type="Proteomes" id="UP000008983"/>
    </source>
</evidence>
<keyword evidence="4 8" id="KW-0479">Metal-binding</keyword>
<accession>G0QZT3</accession>
<dbReference type="eggNOG" id="KOG3052">
    <property type="taxonomic scope" value="Eukaryota"/>
</dbReference>
<feature type="binding site" description="covalent" evidence="8">
    <location>
        <position position="81"/>
    </location>
    <ligand>
        <name>heme c</name>
        <dbReference type="ChEBI" id="CHEBI:61717"/>
    </ligand>
</feature>
<feature type="chain" id="PRO_5011977223" description="Cytochrome c1" evidence="9">
    <location>
        <begin position="16"/>
        <end position="319"/>
    </location>
</feature>
<evidence type="ECO:0000256" key="6">
    <source>
        <dbReference type="ARBA" id="ARBA00023004"/>
    </source>
</evidence>
<feature type="signal peptide" evidence="9">
    <location>
        <begin position="1"/>
        <end position="15"/>
    </location>
</feature>
<dbReference type="InParanoid" id="G0QZT3"/>
<keyword evidence="11" id="KW-1185">Reference proteome</keyword>
<organism evidence="10 11">
    <name type="scientific">Ichthyophthirius multifiliis</name>
    <name type="common">White spot disease agent</name>
    <name type="synonym">Ich</name>
    <dbReference type="NCBI Taxonomy" id="5932"/>
    <lineage>
        <taxon>Eukaryota</taxon>
        <taxon>Sar</taxon>
        <taxon>Alveolata</taxon>
        <taxon>Ciliophora</taxon>
        <taxon>Intramacronucleata</taxon>
        <taxon>Oligohymenophorea</taxon>
        <taxon>Hymenostomatida</taxon>
        <taxon>Ophryoglenina</taxon>
        <taxon>Ichthyophthirius</taxon>
    </lineage>
</organism>
<evidence type="ECO:0008006" key="12">
    <source>
        <dbReference type="Google" id="ProtNLM"/>
    </source>
</evidence>
<dbReference type="GO" id="GO:0005739">
    <property type="term" value="C:mitochondrion"/>
    <property type="evidence" value="ECO:0007669"/>
    <property type="project" value="GOC"/>
</dbReference>
<dbReference type="AlphaFoldDB" id="G0QZT3"/>
<reference evidence="10 11" key="1">
    <citation type="submission" date="2011-07" db="EMBL/GenBank/DDBJ databases">
        <authorList>
            <person name="Coyne R."/>
            <person name="Brami D."/>
            <person name="Johnson J."/>
            <person name="Hostetler J."/>
            <person name="Hannick L."/>
            <person name="Clark T."/>
            <person name="Cassidy-Hanley D."/>
            <person name="Inman J."/>
        </authorList>
    </citation>
    <scope>NUCLEOTIDE SEQUENCE [LARGE SCALE GENOMIC DNA]</scope>
    <source>
        <strain evidence="10 11">G5</strain>
    </source>
</reference>
<dbReference type="GO" id="GO:0046872">
    <property type="term" value="F:metal ion binding"/>
    <property type="evidence" value="ECO:0007669"/>
    <property type="project" value="UniProtKB-KW"/>
</dbReference>
<keyword evidence="2 8" id="KW-0349">Heme</keyword>
<keyword evidence="3" id="KW-0812">Transmembrane</keyword>
<dbReference type="EMBL" id="GL984168">
    <property type="protein sequence ID" value="EGR29271.1"/>
    <property type="molecule type" value="Genomic_DNA"/>
</dbReference>
<dbReference type="InterPro" id="IPR036909">
    <property type="entry name" value="Cyt_c-like_dom_sf"/>
</dbReference>
<keyword evidence="6 8" id="KW-0408">Iron</keyword>
<feature type="binding site" description="covalent" evidence="8">
    <location>
        <position position="209"/>
    </location>
    <ligand>
        <name>heme c</name>
        <dbReference type="ChEBI" id="CHEBI:61717"/>
    </ligand>
</feature>
<dbReference type="SUPFAM" id="SSF46626">
    <property type="entry name" value="Cytochrome c"/>
    <property type="match status" value="1"/>
</dbReference>
<dbReference type="GO" id="GO:0006122">
    <property type="term" value="P:mitochondrial electron transport, ubiquinol to cytochrome c"/>
    <property type="evidence" value="ECO:0007669"/>
    <property type="project" value="TreeGrafter"/>
</dbReference>
<evidence type="ECO:0000256" key="3">
    <source>
        <dbReference type="ARBA" id="ARBA00022692"/>
    </source>
</evidence>
<evidence type="ECO:0000256" key="1">
    <source>
        <dbReference type="ARBA" id="ARBA00004370"/>
    </source>
</evidence>
<dbReference type="RefSeq" id="XP_004030507.1">
    <property type="nucleotide sequence ID" value="XM_004030459.1"/>
</dbReference>
<keyword evidence="9" id="KW-0732">Signal</keyword>
<evidence type="ECO:0000256" key="5">
    <source>
        <dbReference type="ARBA" id="ARBA00022989"/>
    </source>
</evidence>
<sequence length="319" mass="37307">MRIILTAGIIGLALSQTTKKDTQAFVYRDDIGAFWGIKGYEEMVTEVGTHHGHTYWPQFSFLGTYDSGSVRRGFQVFARNCGNCHGMIYKKYDYLLDKAYGQLELQSMVSDFSIHPAHQHFKQYYYQEWDERDRVISDHIYPPYFSQDQAKNANGGVWPTDFSKIRFRPGGVNYIYNISTGYYFQSPHGLDVPKGKHFNPYFDHMIIGMARQLSDGMIDYDDGTPSSTPQMAYDVSNFINFMQRRTGYKHPDKMVRNYMFFTAGLLLIPFKYLRTKAYYRNLLAVRWEMYAVRDGAYYNHFKSGGFNSRAYQFRGSYWA</sequence>
<dbReference type="FunFam" id="1.10.760.10:FF:000059">
    <property type="entry name" value="Uncharacterized protein"/>
    <property type="match status" value="1"/>
</dbReference>
<feature type="binding site" description="covalent" evidence="8">
    <location>
        <position position="84"/>
    </location>
    <ligand>
        <name>heme c</name>
        <dbReference type="ChEBI" id="CHEBI:61717"/>
    </ligand>
</feature>
<dbReference type="GO" id="GO:0020037">
    <property type="term" value="F:heme binding"/>
    <property type="evidence" value="ECO:0007669"/>
    <property type="project" value="InterPro"/>
</dbReference>
<keyword evidence="5" id="KW-1133">Transmembrane helix</keyword>
<evidence type="ECO:0000256" key="8">
    <source>
        <dbReference type="PIRSR" id="PIRSR602326-1"/>
    </source>
</evidence>